<gene>
    <name evidence="2" type="ORF">SAMN04489720_0288</name>
</gene>
<proteinExistence type="predicted"/>
<sequence>MTEKSVDEFGRLLSGAQSAAPLPDTEWIHDDPITHERPTPVPDATAEDESGL</sequence>
<name>A0A1G8A8V0_9MICO</name>
<evidence type="ECO:0000256" key="1">
    <source>
        <dbReference type="SAM" id="MobiDB-lite"/>
    </source>
</evidence>
<dbReference type="STRING" id="399736.SAMN04489720_0288"/>
<feature type="compositionally biased region" description="Basic and acidic residues" evidence="1">
    <location>
        <begin position="1"/>
        <end position="10"/>
    </location>
</feature>
<accession>A0A1G8A8V0</accession>
<dbReference type="EMBL" id="LT629695">
    <property type="protein sequence ID" value="SDH17281.1"/>
    <property type="molecule type" value="Genomic_DNA"/>
</dbReference>
<reference evidence="3" key="1">
    <citation type="submission" date="2016-10" db="EMBL/GenBank/DDBJ databases">
        <authorList>
            <person name="Varghese N."/>
            <person name="Submissions S."/>
        </authorList>
    </citation>
    <scope>NUCLEOTIDE SEQUENCE [LARGE SCALE GENOMIC DNA]</scope>
    <source>
        <strain evidence="3">DSM 22002</strain>
    </source>
</reference>
<evidence type="ECO:0000313" key="2">
    <source>
        <dbReference type="EMBL" id="SDH17281.1"/>
    </source>
</evidence>
<dbReference type="RefSeq" id="WP_157674618.1">
    <property type="nucleotide sequence ID" value="NZ_LT629695.1"/>
</dbReference>
<dbReference type="Proteomes" id="UP000198822">
    <property type="component" value="Chromosome I"/>
</dbReference>
<organism evidence="2 3">
    <name type="scientific">Agrococcus jejuensis</name>
    <dbReference type="NCBI Taxonomy" id="399736"/>
    <lineage>
        <taxon>Bacteria</taxon>
        <taxon>Bacillati</taxon>
        <taxon>Actinomycetota</taxon>
        <taxon>Actinomycetes</taxon>
        <taxon>Micrococcales</taxon>
        <taxon>Microbacteriaceae</taxon>
        <taxon>Agrococcus</taxon>
    </lineage>
</organism>
<dbReference type="AlphaFoldDB" id="A0A1G8A8V0"/>
<feature type="region of interest" description="Disordered" evidence="1">
    <location>
        <begin position="1"/>
        <end position="52"/>
    </location>
</feature>
<evidence type="ECO:0000313" key="3">
    <source>
        <dbReference type="Proteomes" id="UP000198822"/>
    </source>
</evidence>
<keyword evidence="3" id="KW-1185">Reference proteome</keyword>
<protein>
    <submittedName>
        <fullName evidence="2">Uncharacterized protein</fullName>
    </submittedName>
</protein>
<feature type="compositionally biased region" description="Basic and acidic residues" evidence="1">
    <location>
        <begin position="26"/>
        <end position="38"/>
    </location>
</feature>